<name>A0A0C3CA23_HEBCY</name>
<keyword evidence="2" id="KW-1185">Reference proteome</keyword>
<reference evidence="2" key="2">
    <citation type="submission" date="2015-01" db="EMBL/GenBank/DDBJ databases">
        <title>Evolutionary Origins and Diversification of the Mycorrhizal Mutualists.</title>
        <authorList>
            <consortium name="DOE Joint Genome Institute"/>
            <consortium name="Mycorrhizal Genomics Consortium"/>
            <person name="Kohler A."/>
            <person name="Kuo A."/>
            <person name="Nagy L.G."/>
            <person name="Floudas D."/>
            <person name="Copeland A."/>
            <person name="Barry K.W."/>
            <person name="Cichocki N."/>
            <person name="Veneault-Fourrey C."/>
            <person name="LaButti K."/>
            <person name="Lindquist E.A."/>
            <person name="Lipzen A."/>
            <person name="Lundell T."/>
            <person name="Morin E."/>
            <person name="Murat C."/>
            <person name="Riley R."/>
            <person name="Ohm R."/>
            <person name="Sun H."/>
            <person name="Tunlid A."/>
            <person name="Henrissat B."/>
            <person name="Grigoriev I.V."/>
            <person name="Hibbett D.S."/>
            <person name="Martin F."/>
        </authorList>
    </citation>
    <scope>NUCLEOTIDE SEQUENCE [LARGE SCALE GENOMIC DNA]</scope>
    <source>
        <strain evidence="2">h7</strain>
    </source>
</reference>
<evidence type="ECO:0008006" key="3">
    <source>
        <dbReference type="Google" id="ProtNLM"/>
    </source>
</evidence>
<protein>
    <recommendedName>
        <fullName evidence="3">Peptidase S9 prolyl oligopeptidase catalytic domain-containing protein</fullName>
    </recommendedName>
</protein>
<dbReference type="Gene3D" id="3.40.50.1820">
    <property type="entry name" value="alpha/beta hydrolase"/>
    <property type="match status" value="1"/>
</dbReference>
<dbReference type="InterPro" id="IPR029058">
    <property type="entry name" value="AB_hydrolase_fold"/>
</dbReference>
<reference evidence="1 2" key="1">
    <citation type="submission" date="2014-04" db="EMBL/GenBank/DDBJ databases">
        <authorList>
            <consortium name="DOE Joint Genome Institute"/>
            <person name="Kuo A."/>
            <person name="Gay G."/>
            <person name="Dore J."/>
            <person name="Kohler A."/>
            <person name="Nagy L.G."/>
            <person name="Floudas D."/>
            <person name="Copeland A."/>
            <person name="Barry K.W."/>
            <person name="Cichocki N."/>
            <person name="Veneault-Fourrey C."/>
            <person name="LaButti K."/>
            <person name="Lindquist E.A."/>
            <person name="Lipzen A."/>
            <person name="Lundell T."/>
            <person name="Morin E."/>
            <person name="Murat C."/>
            <person name="Sun H."/>
            <person name="Tunlid A."/>
            <person name="Henrissat B."/>
            <person name="Grigoriev I.V."/>
            <person name="Hibbett D.S."/>
            <person name="Martin F."/>
            <person name="Nordberg H.P."/>
            <person name="Cantor M.N."/>
            <person name="Hua S.X."/>
        </authorList>
    </citation>
    <scope>NUCLEOTIDE SEQUENCE [LARGE SCALE GENOMIC DNA]</scope>
    <source>
        <strain evidence="2">h7</strain>
    </source>
</reference>
<proteinExistence type="predicted"/>
<dbReference type="SUPFAM" id="SSF53474">
    <property type="entry name" value="alpha/beta-Hydrolases"/>
    <property type="match status" value="1"/>
</dbReference>
<dbReference type="PANTHER" id="PTHR47381:SF3">
    <property type="entry name" value="ALPHA_BETA-HYDROLASES SUPERFAMILY PROTEIN"/>
    <property type="match status" value="1"/>
</dbReference>
<dbReference type="EMBL" id="KN831782">
    <property type="protein sequence ID" value="KIM40446.1"/>
    <property type="molecule type" value="Genomic_DNA"/>
</dbReference>
<evidence type="ECO:0000313" key="1">
    <source>
        <dbReference type="EMBL" id="KIM40446.1"/>
    </source>
</evidence>
<dbReference type="STRING" id="686832.A0A0C3CA23"/>
<dbReference type="PANTHER" id="PTHR47381">
    <property type="entry name" value="ALPHA/BETA-HYDROLASES SUPERFAMILY PROTEIN"/>
    <property type="match status" value="1"/>
</dbReference>
<dbReference type="AlphaFoldDB" id="A0A0C3CA23"/>
<sequence length="278" mass="30320">MSVDKEDHVVGGLKISVYKPSITTASVAVLFLLHGRHGSAAQVDGIARALAEKTSSSTHNRRTILIVTLEHRNHGSRLIDARANNSWTETEDNSRHALDMYAIQTGTARDVSFLIDFLPSYLFPHDESKIDSWGVVGISLGGHSTWIILSQEPRVQVGIPIIGCPDYIELIKHRAKASNIPFTAPYIPSSLLKLIEVSDPASRNHGSLDGSNPFLGKKILILSGEKDTLVPWAASKKFVEGLEVGPDGEKKVILQKGVGHKCTDEMVEQTATFIQAKL</sequence>
<dbReference type="Proteomes" id="UP000053424">
    <property type="component" value="Unassembled WGS sequence"/>
</dbReference>
<organism evidence="1 2">
    <name type="scientific">Hebeloma cylindrosporum</name>
    <dbReference type="NCBI Taxonomy" id="76867"/>
    <lineage>
        <taxon>Eukaryota</taxon>
        <taxon>Fungi</taxon>
        <taxon>Dikarya</taxon>
        <taxon>Basidiomycota</taxon>
        <taxon>Agaricomycotina</taxon>
        <taxon>Agaricomycetes</taxon>
        <taxon>Agaricomycetidae</taxon>
        <taxon>Agaricales</taxon>
        <taxon>Agaricineae</taxon>
        <taxon>Hymenogastraceae</taxon>
        <taxon>Hebeloma</taxon>
    </lineage>
</organism>
<dbReference type="OrthoDB" id="2152248at2759"/>
<accession>A0A0C3CA23</accession>
<gene>
    <name evidence="1" type="ORF">M413DRAFT_445902</name>
</gene>
<dbReference type="HOGENOM" id="CLU_048444_1_0_1"/>
<evidence type="ECO:0000313" key="2">
    <source>
        <dbReference type="Proteomes" id="UP000053424"/>
    </source>
</evidence>